<feature type="domain" description="Glycoside hydrolase 131 catalytic N-terminal" evidence="2">
    <location>
        <begin position="23"/>
        <end position="280"/>
    </location>
</feature>
<keyword evidence="1" id="KW-0732">Signal</keyword>
<accession>A0AAE8SUC0</accession>
<evidence type="ECO:0000256" key="1">
    <source>
        <dbReference type="SAM" id="SignalP"/>
    </source>
</evidence>
<evidence type="ECO:0000313" key="4">
    <source>
        <dbReference type="Proteomes" id="UP001187682"/>
    </source>
</evidence>
<dbReference type="PANTHER" id="PTHR34612">
    <property type="entry name" value="GH131_N DOMAIN-CONTAINING PROTEIN"/>
    <property type="match status" value="1"/>
</dbReference>
<feature type="signal peptide" evidence="1">
    <location>
        <begin position="1"/>
        <end position="18"/>
    </location>
</feature>
<dbReference type="Proteomes" id="UP001187682">
    <property type="component" value="Unassembled WGS sequence"/>
</dbReference>
<evidence type="ECO:0000259" key="2">
    <source>
        <dbReference type="Pfam" id="PF18271"/>
    </source>
</evidence>
<evidence type="ECO:0000313" key="3">
    <source>
        <dbReference type="EMBL" id="SPO01530.1"/>
    </source>
</evidence>
<name>A0AAE8SUC0_9PEZI</name>
<keyword evidence="4" id="KW-1185">Reference proteome</keyword>
<dbReference type="AlphaFoldDB" id="A0AAE8SUC0"/>
<organism evidence="3 4">
    <name type="scientific">Cephalotrichum gorgonifer</name>
    <dbReference type="NCBI Taxonomy" id="2041049"/>
    <lineage>
        <taxon>Eukaryota</taxon>
        <taxon>Fungi</taxon>
        <taxon>Dikarya</taxon>
        <taxon>Ascomycota</taxon>
        <taxon>Pezizomycotina</taxon>
        <taxon>Sordariomycetes</taxon>
        <taxon>Hypocreomycetidae</taxon>
        <taxon>Microascales</taxon>
        <taxon>Microascaceae</taxon>
        <taxon>Cephalotrichum</taxon>
    </lineage>
</organism>
<dbReference type="Gene3D" id="2.60.120.1160">
    <property type="match status" value="1"/>
</dbReference>
<proteinExistence type="predicted"/>
<comment type="caution">
    <text evidence="3">The sequence shown here is derived from an EMBL/GenBank/DDBJ whole genome shotgun (WGS) entry which is preliminary data.</text>
</comment>
<dbReference type="EMBL" id="ONZQ02000005">
    <property type="protein sequence ID" value="SPO01530.1"/>
    <property type="molecule type" value="Genomic_DNA"/>
</dbReference>
<dbReference type="Pfam" id="PF18271">
    <property type="entry name" value="GH131_N"/>
    <property type="match status" value="1"/>
</dbReference>
<gene>
    <name evidence="3" type="ORF">DNG_04203</name>
</gene>
<feature type="chain" id="PRO_5041995211" evidence="1">
    <location>
        <begin position="19"/>
        <end position="286"/>
    </location>
</feature>
<protein>
    <submittedName>
        <fullName evidence="3">Related to endoglucanase c</fullName>
    </submittedName>
</protein>
<dbReference type="PANTHER" id="PTHR34612:SF2">
    <property type="entry name" value="GLYCOSIDE HYDROLASE 131 CATALYTIC N-TERMINAL DOMAIN-CONTAINING PROTEIN"/>
    <property type="match status" value="1"/>
</dbReference>
<reference evidence="3" key="1">
    <citation type="submission" date="2018-03" db="EMBL/GenBank/DDBJ databases">
        <authorList>
            <person name="Guldener U."/>
        </authorList>
    </citation>
    <scope>NUCLEOTIDE SEQUENCE</scope>
</reference>
<sequence length="286" mass="30196">MAHSLLLSALFAVPVVWAQECTLQFDGRVPADFAVADFDAANDLFNADNVLGEGLAFSDLIQLPAAGASIFDIDTVPLGVTISDDSIFNGQTGFRRAELIPASNSGTDDSTVGVKTLHFSISKDPLRPLNLEHEYQLVFLESNDFSTNQVVLKTGTVLGGATAGEDPDSLFLFGNVNEAAPGLLFSTPFTEGVVHNFGIVLDFDALTTQVLYSVDSDPLEAQTDAIDNDVSGQGQFHFGLLKKPIDTPAGGDITKEGTQEAGIDEGVVYGGIFQEDSSDGCISLSP</sequence>
<dbReference type="InterPro" id="IPR041524">
    <property type="entry name" value="GH131_N"/>
</dbReference>